<dbReference type="InterPro" id="IPR020058">
    <property type="entry name" value="Glu/Gln-tRNA-synth_Ib_cat-dom"/>
</dbReference>
<dbReference type="Proteomes" id="UP000189733">
    <property type="component" value="Unassembled WGS sequence"/>
</dbReference>
<dbReference type="HAMAP" id="MF_00126">
    <property type="entry name" value="Gln_tRNA_synth"/>
    <property type="match status" value="1"/>
</dbReference>
<dbReference type="Pfam" id="PF03950">
    <property type="entry name" value="tRNA-synt_1c_C"/>
    <property type="match status" value="1"/>
</dbReference>
<evidence type="ECO:0000259" key="11">
    <source>
        <dbReference type="Pfam" id="PF00749"/>
    </source>
</evidence>
<sequence>MAEPENNETGRVKHFIRAIIDEDLAAGKVKHIATRFPPEPNGYLHLGHAKSICLNFGLAQEYNGTCNLRFDDTNPVKEDVEYVESIKQDVHWLGFDWADRQFFASDYFEKLYAFAVELIKKGKAYVDELSAEEIREYRGTLTKPGKNSPYRDRSVEENLDLFERMRAGEFEEGSHVLRAKIDMENPNLVLRDPTLYRIRKVNHHRTGDAWCIYPMYDFAHCLSDAIEGITHSVCTLEFVNNRPLYDWVLDTLELAPRPHQYEFARLNLNYTVLSKRKLIQLVQDKHVSGWDDPRMPTISGIRRRGYPAAAVREFCERISVSKADSTVDIALLEHCVRESLNETAPRVLGVLNPLKVVITNYPEDQEDVFEMPFMPDNEEMGTRKVPFSREIYIERDDFMEDAPKKFFRLAPGKEVRLRFAYYITCDEVIKDENGEVIELHCSYDPATKGGWSNDGRKVKGTLHWVSVKHSLPAEVRLYDHLFSAEDPMKVEEGQDFTSNLNPDSLTVLTDCRVEPAVKEFTPGMVCQFERKGYFCADIKESTPDHLVFNRTSSLRDSWARIQKNMKK</sequence>
<dbReference type="PROSITE" id="PS00178">
    <property type="entry name" value="AA_TRNA_LIGASE_I"/>
    <property type="match status" value="1"/>
</dbReference>
<keyword evidence="15" id="KW-1185">Reference proteome</keyword>
<dbReference type="Gene3D" id="3.40.50.620">
    <property type="entry name" value="HUPs"/>
    <property type="match status" value="1"/>
</dbReference>
<dbReference type="Gene3D" id="2.40.240.10">
    <property type="entry name" value="Ribosomal Protein L25, Chain P"/>
    <property type="match status" value="2"/>
</dbReference>
<feature type="short sequence motif" description="'KMSKS' region" evidence="9">
    <location>
        <begin position="272"/>
        <end position="276"/>
    </location>
</feature>
<dbReference type="InterPro" id="IPR001412">
    <property type="entry name" value="aa-tRNA-synth_I_CS"/>
</dbReference>
<feature type="binding site" evidence="9">
    <location>
        <position position="216"/>
    </location>
    <ligand>
        <name>L-glutamine</name>
        <dbReference type="ChEBI" id="CHEBI:58359"/>
    </ligand>
</feature>
<evidence type="ECO:0000313" key="14">
    <source>
        <dbReference type="EMBL" id="SKA77905.1"/>
    </source>
</evidence>
<keyword evidence="2 9" id="KW-0963">Cytoplasm</keyword>
<feature type="domain" description="tRNA synthetases class I (E and Q) anti-codon binding" evidence="13">
    <location>
        <begin position="461"/>
        <end position="537"/>
    </location>
</feature>
<dbReference type="STRING" id="1121442.SAMN02745702_02393"/>
<reference evidence="14 15" key="1">
    <citation type="submission" date="2017-02" db="EMBL/GenBank/DDBJ databases">
        <authorList>
            <person name="Peterson S.W."/>
        </authorList>
    </citation>
    <scope>NUCLEOTIDE SEQUENCE [LARGE SCALE GENOMIC DNA]</scope>
    <source>
        <strain evidence="14 15">DSM 18034</strain>
    </source>
</reference>
<evidence type="ECO:0000313" key="15">
    <source>
        <dbReference type="Proteomes" id="UP000189733"/>
    </source>
</evidence>
<dbReference type="Pfam" id="PF20974">
    <property type="entry name" value="tRNA-synt_1c_C2"/>
    <property type="match status" value="1"/>
</dbReference>
<feature type="short sequence motif" description="'HIGH' region" evidence="9">
    <location>
        <begin position="38"/>
        <end position="48"/>
    </location>
</feature>
<dbReference type="GO" id="GO:0005524">
    <property type="term" value="F:ATP binding"/>
    <property type="evidence" value="ECO:0007669"/>
    <property type="project" value="UniProtKB-UniRule"/>
</dbReference>
<comment type="subcellular location">
    <subcellularLocation>
        <location evidence="9">Cytoplasm</location>
    </subcellularLocation>
</comment>
<dbReference type="FunFam" id="2.40.240.10:FF:000001">
    <property type="entry name" value="Glutamine--tRNA ligase"/>
    <property type="match status" value="1"/>
</dbReference>
<dbReference type="InterPro" id="IPR022861">
    <property type="entry name" value="Gln_tRNA_ligase_bac"/>
</dbReference>
<dbReference type="FunFam" id="1.10.1160.10:FF:000001">
    <property type="entry name" value="Glutamine--tRNA ligase"/>
    <property type="match status" value="1"/>
</dbReference>
<dbReference type="OrthoDB" id="9807503at2"/>
<dbReference type="CDD" id="cd00807">
    <property type="entry name" value="GlnRS_core"/>
    <property type="match status" value="1"/>
</dbReference>
<accession>A0A1T4WM05</accession>
<keyword evidence="3 9" id="KW-0436">Ligase</keyword>
<evidence type="ECO:0000256" key="10">
    <source>
        <dbReference type="RuleBase" id="RU363037"/>
    </source>
</evidence>
<dbReference type="InterPro" id="IPR014729">
    <property type="entry name" value="Rossmann-like_a/b/a_fold"/>
</dbReference>
<comment type="caution">
    <text evidence="9">Lacks conserved residue(s) required for the propagation of feature annotation.</text>
</comment>
<dbReference type="NCBIfam" id="NF011291">
    <property type="entry name" value="PRK14703.1"/>
    <property type="match status" value="1"/>
</dbReference>
<evidence type="ECO:0000256" key="7">
    <source>
        <dbReference type="ARBA" id="ARBA00023146"/>
    </source>
</evidence>
<feature type="binding site" evidence="9">
    <location>
        <begin position="39"/>
        <end position="41"/>
    </location>
    <ligand>
        <name>ATP</name>
        <dbReference type="ChEBI" id="CHEBI:30616"/>
    </ligand>
</feature>
<dbReference type="GO" id="GO:0006424">
    <property type="term" value="P:glutamyl-tRNA aminoacylation"/>
    <property type="evidence" value="ECO:0007669"/>
    <property type="project" value="UniProtKB-UniRule"/>
</dbReference>
<feature type="binding site" evidence="9">
    <location>
        <begin position="45"/>
        <end position="51"/>
    </location>
    <ligand>
        <name>ATP</name>
        <dbReference type="ChEBI" id="CHEBI:30616"/>
    </ligand>
</feature>
<dbReference type="SUPFAM" id="SSF50715">
    <property type="entry name" value="Ribosomal protein L25-like"/>
    <property type="match status" value="1"/>
</dbReference>
<dbReference type="NCBIfam" id="TIGR00440">
    <property type="entry name" value="glnS"/>
    <property type="match status" value="1"/>
</dbReference>
<keyword evidence="5 9" id="KW-0067">ATP-binding</keyword>
<dbReference type="FunFam" id="3.90.800.10:FF:000001">
    <property type="entry name" value="Glutamine--tRNA ligase"/>
    <property type="match status" value="1"/>
</dbReference>
<feature type="binding site" evidence="9">
    <location>
        <begin position="265"/>
        <end position="266"/>
    </location>
    <ligand>
        <name>ATP</name>
        <dbReference type="ChEBI" id="CHEBI:30616"/>
    </ligand>
</feature>
<feature type="binding site" evidence="9">
    <location>
        <begin position="273"/>
        <end position="275"/>
    </location>
    <ligand>
        <name>ATP</name>
        <dbReference type="ChEBI" id="CHEBI:30616"/>
    </ligand>
</feature>
<feature type="domain" description="Glutamyl/glutaminyl-tRNA synthetase class Ib anti-codon binding" evidence="12">
    <location>
        <begin position="344"/>
        <end position="444"/>
    </location>
</feature>
<protein>
    <recommendedName>
        <fullName evidence="9">Glutamine--tRNA ligase</fullName>
        <ecNumber evidence="9">6.1.1.18</ecNumber>
    </recommendedName>
    <alternativeName>
        <fullName evidence="9">Glutaminyl-tRNA synthetase</fullName>
        <shortName evidence="9">GlnRS</shortName>
    </alternativeName>
</protein>
<gene>
    <name evidence="9" type="primary">glnS</name>
    <name evidence="14" type="ORF">SAMN02745702_02393</name>
</gene>
<feature type="binding site" evidence="9">
    <location>
        <position position="235"/>
    </location>
    <ligand>
        <name>ATP</name>
        <dbReference type="ChEBI" id="CHEBI:30616"/>
    </ligand>
</feature>
<keyword evidence="7 9" id="KW-0030">Aminoacyl-tRNA synthetase</keyword>
<dbReference type="InterPro" id="IPR004514">
    <property type="entry name" value="Gln-tRNA-synth"/>
</dbReference>
<dbReference type="InterPro" id="IPR011035">
    <property type="entry name" value="Ribosomal_bL25/Gln-tRNA_synth"/>
</dbReference>
<comment type="similarity">
    <text evidence="1 9 10">Belongs to the class-I aminoacyl-tRNA synthetase family.</text>
</comment>
<keyword evidence="4 9" id="KW-0547">Nucleotide-binding</keyword>
<evidence type="ECO:0000256" key="2">
    <source>
        <dbReference type="ARBA" id="ARBA00022490"/>
    </source>
</evidence>
<dbReference type="GO" id="GO:0005829">
    <property type="term" value="C:cytosol"/>
    <property type="evidence" value="ECO:0007669"/>
    <property type="project" value="TreeGrafter"/>
</dbReference>
<evidence type="ECO:0000256" key="4">
    <source>
        <dbReference type="ARBA" id="ARBA00022741"/>
    </source>
</evidence>
<dbReference type="InterPro" id="IPR020056">
    <property type="entry name" value="Rbsml_bL25/Gln-tRNA_synth_N"/>
</dbReference>
<dbReference type="FunFam" id="3.40.50.620:FF:000037">
    <property type="entry name" value="Glutamine--tRNA ligase cytoplasmic"/>
    <property type="match status" value="1"/>
</dbReference>
<dbReference type="EMBL" id="FUYA01000008">
    <property type="protein sequence ID" value="SKA77905.1"/>
    <property type="molecule type" value="Genomic_DNA"/>
</dbReference>
<evidence type="ECO:0000259" key="12">
    <source>
        <dbReference type="Pfam" id="PF03950"/>
    </source>
</evidence>
<evidence type="ECO:0000259" key="13">
    <source>
        <dbReference type="Pfam" id="PF20974"/>
    </source>
</evidence>
<evidence type="ECO:0000256" key="6">
    <source>
        <dbReference type="ARBA" id="ARBA00022917"/>
    </source>
</evidence>
<keyword evidence="6 9" id="KW-0648">Protein biosynthesis</keyword>
<evidence type="ECO:0000256" key="9">
    <source>
        <dbReference type="HAMAP-Rule" id="MF_00126"/>
    </source>
</evidence>
<name>A0A1T4WM05_9BACT</name>
<feature type="binding site" evidence="9">
    <location>
        <position position="71"/>
    </location>
    <ligand>
        <name>L-glutamine</name>
        <dbReference type="ChEBI" id="CHEBI:58359"/>
    </ligand>
</feature>
<proteinExistence type="inferred from homology"/>
<dbReference type="InterPro" id="IPR050132">
    <property type="entry name" value="Gln/Glu-tRNA_Ligase"/>
</dbReference>
<dbReference type="InterPro" id="IPR020059">
    <property type="entry name" value="Glu/Gln-tRNA-synth_Ib_codon-bd"/>
</dbReference>
<dbReference type="InterPro" id="IPR049437">
    <property type="entry name" value="tRNA-synt_1c_C2"/>
</dbReference>
<dbReference type="PRINTS" id="PR00987">
    <property type="entry name" value="TRNASYNTHGLU"/>
</dbReference>
<evidence type="ECO:0000256" key="5">
    <source>
        <dbReference type="ARBA" id="ARBA00022840"/>
    </source>
</evidence>
<dbReference type="Gene3D" id="3.90.800.10">
    <property type="entry name" value="Glutamyl-tRNA Synthetase, Domain 3"/>
    <property type="match status" value="1"/>
</dbReference>
<dbReference type="InterPro" id="IPR000924">
    <property type="entry name" value="Glu/Gln-tRNA-synth"/>
</dbReference>
<dbReference type="RefSeq" id="WP_078685672.1">
    <property type="nucleotide sequence ID" value="NZ_FUYA01000008.1"/>
</dbReference>
<dbReference type="GO" id="GO:0006425">
    <property type="term" value="P:glutaminyl-tRNA aminoacylation"/>
    <property type="evidence" value="ECO:0007669"/>
    <property type="project" value="UniProtKB-UniRule"/>
</dbReference>
<dbReference type="Gene3D" id="1.10.1160.10">
    <property type="entry name" value="Glutamyl-trna Synthetase, Domain 2"/>
    <property type="match status" value="1"/>
</dbReference>
<dbReference type="PANTHER" id="PTHR43097">
    <property type="entry name" value="GLUTAMINE-TRNA LIGASE"/>
    <property type="match status" value="1"/>
</dbReference>
<dbReference type="SUPFAM" id="SSF52374">
    <property type="entry name" value="Nucleotidylyl transferase"/>
    <property type="match status" value="1"/>
</dbReference>
<organism evidence="14 15">
    <name type="scientific">Desulfobaculum bizertense DSM 18034</name>
    <dbReference type="NCBI Taxonomy" id="1121442"/>
    <lineage>
        <taxon>Bacteria</taxon>
        <taxon>Pseudomonadati</taxon>
        <taxon>Thermodesulfobacteriota</taxon>
        <taxon>Desulfovibrionia</taxon>
        <taxon>Desulfovibrionales</taxon>
        <taxon>Desulfovibrionaceae</taxon>
        <taxon>Desulfobaculum</taxon>
    </lineage>
</organism>
<comment type="catalytic activity">
    <reaction evidence="8 9">
        <text>tRNA(Gln) + L-glutamine + ATP = L-glutaminyl-tRNA(Gln) + AMP + diphosphate</text>
        <dbReference type="Rhea" id="RHEA:20121"/>
        <dbReference type="Rhea" id="RHEA-COMP:9662"/>
        <dbReference type="Rhea" id="RHEA-COMP:9681"/>
        <dbReference type="ChEBI" id="CHEBI:30616"/>
        <dbReference type="ChEBI" id="CHEBI:33019"/>
        <dbReference type="ChEBI" id="CHEBI:58359"/>
        <dbReference type="ChEBI" id="CHEBI:78442"/>
        <dbReference type="ChEBI" id="CHEBI:78521"/>
        <dbReference type="ChEBI" id="CHEBI:456215"/>
        <dbReference type="EC" id="6.1.1.18"/>
    </reaction>
</comment>
<dbReference type="Pfam" id="PF00749">
    <property type="entry name" value="tRNA-synt_1c"/>
    <property type="match status" value="1"/>
</dbReference>
<evidence type="ECO:0000256" key="1">
    <source>
        <dbReference type="ARBA" id="ARBA00005594"/>
    </source>
</evidence>
<dbReference type="GO" id="GO:0004819">
    <property type="term" value="F:glutamine-tRNA ligase activity"/>
    <property type="evidence" value="ECO:0007669"/>
    <property type="project" value="UniProtKB-UniRule"/>
</dbReference>
<evidence type="ECO:0000256" key="3">
    <source>
        <dbReference type="ARBA" id="ARBA00022598"/>
    </source>
</evidence>
<dbReference type="AlphaFoldDB" id="A0A1T4WM05"/>
<dbReference type="EC" id="6.1.1.18" evidence="9"/>
<feature type="domain" description="Glutamyl/glutaminyl-tRNA synthetase class Ib catalytic" evidence="11">
    <location>
        <begin position="32"/>
        <end position="341"/>
    </location>
</feature>
<comment type="subunit">
    <text evidence="9">Monomer.</text>
</comment>
<dbReference type="PANTHER" id="PTHR43097:SF5">
    <property type="entry name" value="GLUTAMATE--TRNA LIGASE"/>
    <property type="match status" value="1"/>
</dbReference>
<dbReference type="InterPro" id="IPR020061">
    <property type="entry name" value="Glu_tRNA_lig_a-bdl"/>
</dbReference>
<evidence type="ECO:0000256" key="8">
    <source>
        <dbReference type="ARBA" id="ARBA00048270"/>
    </source>
</evidence>